<organism evidence="2 3">
    <name type="scientific">Coniochaeta ligniaria NRRL 30616</name>
    <dbReference type="NCBI Taxonomy" id="1408157"/>
    <lineage>
        <taxon>Eukaryota</taxon>
        <taxon>Fungi</taxon>
        <taxon>Dikarya</taxon>
        <taxon>Ascomycota</taxon>
        <taxon>Pezizomycotina</taxon>
        <taxon>Sordariomycetes</taxon>
        <taxon>Sordariomycetidae</taxon>
        <taxon>Coniochaetales</taxon>
        <taxon>Coniochaetaceae</taxon>
        <taxon>Coniochaeta</taxon>
    </lineage>
</organism>
<protein>
    <submittedName>
        <fullName evidence="2">Uncharacterized protein</fullName>
    </submittedName>
</protein>
<feature type="compositionally biased region" description="Basic and acidic residues" evidence="1">
    <location>
        <begin position="607"/>
        <end position="617"/>
    </location>
</feature>
<dbReference type="AlphaFoldDB" id="A0A1J7J4J6"/>
<feature type="region of interest" description="Disordered" evidence="1">
    <location>
        <begin position="318"/>
        <end position="341"/>
    </location>
</feature>
<accession>A0A1J7J4J6</accession>
<feature type="compositionally biased region" description="Low complexity" evidence="1">
    <location>
        <begin position="375"/>
        <end position="386"/>
    </location>
</feature>
<dbReference type="InParanoid" id="A0A1J7J4J6"/>
<sequence>MPSPEADSSAQSANDLASGTTAWQPSIDNGTSTLLETEPFPAASWQLGPRRQPGEGTLFAQLLSWLALRGFNVSSSVPAAFEVDEKRRRQRFDDGPKYGDSASSRHLSSSSTVVELGPDAHRHDHGTPYQQVPDVNSQSIAGDISSHRTQYFCGLRQDVFQNLLESARQMLANNSYSDKSAPSRPSTEEATDDFRTAGTTYTLQDEDVLCIITHVVQVLEALHHASILSLHGRDRPNRATERESTTVSKAILPQAAKEADTATTITLPQTYITPIGPAEQPLASDTRPVAYEEITTTTTLVSHSTVTSKTEINWITSNRVSSSPDHGNAAPHEFSGSRLRSVGYHGDTIDTCGGERHIRARVDSVTSPPEHISASRRASAAETASRAHVDSYPSANPSVGSSECSIVSFPALRVRHCTNDWLSPPAATPGVKDHSDKNLYSVGIDAHTGSSGFVSPNSSIDMSSAAPGFSPGDLAFTLPAFERGHDPVPDDNTHRLGASIGTSAGRKRSHHAVVSADVRGPRSSVLQKLREGSVQFGQALASAVGGSTGHAQQQQADQGRRVSGMDRMKAILDRTAAQQGQVNTAGHTQVGTASREVVARRRRCDTCSEDGRPHMCADDGISSDGSK</sequence>
<evidence type="ECO:0000313" key="3">
    <source>
        <dbReference type="Proteomes" id="UP000182658"/>
    </source>
</evidence>
<feature type="compositionally biased region" description="Polar residues" evidence="1">
    <location>
        <begin position="393"/>
        <end position="402"/>
    </location>
</feature>
<gene>
    <name evidence="2" type="ORF">CONLIGDRAFT_648876</name>
</gene>
<dbReference type="Proteomes" id="UP000182658">
    <property type="component" value="Unassembled WGS sequence"/>
</dbReference>
<feature type="region of interest" description="Disordered" evidence="1">
    <location>
        <begin position="364"/>
        <end position="402"/>
    </location>
</feature>
<proteinExistence type="predicted"/>
<name>A0A1J7J4J6_9PEZI</name>
<evidence type="ECO:0000313" key="2">
    <source>
        <dbReference type="EMBL" id="OIW24752.1"/>
    </source>
</evidence>
<evidence type="ECO:0000256" key="1">
    <source>
        <dbReference type="SAM" id="MobiDB-lite"/>
    </source>
</evidence>
<reference evidence="2 3" key="1">
    <citation type="submission" date="2016-10" db="EMBL/GenBank/DDBJ databases">
        <title>Draft genome sequence of Coniochaeta ligniaria NRRL30616, a lignocellulolytic fungus for bioabatement of inhibitors in plant biomass hydrolysates.</title>
        <authorList>
            <consortium name="DOE Joint Genome Institute"/>
            <person name="Jimenez D.J."/>
            <person name="Hector R.E."/>
            <person name="Riley R."/>
            <person name="Sun H."/>
            <person name="Grigoriev I.V."/>
            <person name="Van Elsas J.D."/>
            <person name="Nichols N.N."/>
        </authorList>
    </citation>
    <scope>NUCLEOTIDE SEQUENCE [LARGE SCALE GENOMIC DNA]</scope>
    <source>
        <strain evidence="2 3">NRRL 30616</strain>
    </source>
</reference>
<feature type="region of interest" description="Disordered" evidence="1">
    <location>
        <begin position="607"/>
        <end position="627"/>
    </location>
</feature>
<dbReference type="OrthoDB" id="4837923at2759"/>
<feature type="region of interest" description="Disordered" evidence="1">
    <location>
        <begin position="92"/>
        <end position="111"/>
    </location>
</feature>
<keyword evidence="3" id="KW-1185">Reference proteome</keyword>
<feature type="region of interest" description="Disordered" evidence="1">
    <location>
        <begin position="1"/>
        <end position="34"/>
    </location>
</feature>
<feature type="region of interest" description="Disordered" evidence="1">
    <location>
        <begin position="500"/>
        <end position="519"/>
    </location>
</feature>
<dbReference type="EMBL" id="KV875103">
    <property type="protein sequence ID" value="OIW24752.1"/>
    <property type="molecule type" value="Genomic_DNA"/>
</dbReference>
<feature type="compositionally biased region" description="Low complexity" evidence="1">
    <location>
        <begin position="101"/>
        <end position="111"/>
    </location>
</feature>